<proteinExistence type="predicted"/>
<gene>
    <name evidence="2" type="ORF">UFOPK2761_01987</name>
</gene>
<dbReference type="InterPro" id="IPR016040">
    <property type="entry name" value="NAD(P)-bd_dom"/>
</dbReference>
<dbReference type="Gene3D" id="3.40.50.720">
    <property type="entry name" value="NAD(P)-binding Rossmann-like Domain"/>
    <property type="match status" value="1"/>
</dbReference>
<name>A0A6J6TUF7_9ZZZZ</name>
<dbReference type="Pfam" id="PF13460">
    <property type="entry name" value="NAD_binding_10"/>
    <property type="match status" value="1"/>
</dbReference>
<evidence type="ECO:0000259" key="1">
    <source>
        <dbReference type="Pfam" id="PF13460"/>
    </source>
</evidence>
<organism evidence="2">
    <name type="scientific">freshwater metagenome</name>
    <dbReference type="NCBI Taxonomy" id="449393"/>
    <lineage>
        <taxon>unclassified sequences</taxon>
        <taxon>metagenomes</taxon>
        <taxon>ecological metagenomes</taxon>
    </lineage>
</organism>
<dbReference type="EMBL" id="CAEZYQ010000015">
    <property type="protein sequence ID" value="CAB4751230.1"/>
    <property type="molecule type" value="Genomic_DNA"/>
</dbReference>
<evidence type="ECO:0000313" key="2">
    <source>
        <dbReference type="EMBL" id="CAB4751230.1"/>
    </source>
</evidence>
<dbReference type="PANTHER" id="PTHR12126">
    <property type="entry name" value="NADH-UBIQUINONE OXIDOREDUCTASE 39 KDA SUBUNIT-RELATED"/>
    <property type="match status" value="1"/>
</dbReference>
<dbReference type="PANTHER" id="PTHR12126:SF11">
    <property type="entry name" value="NADH DEHYDROGENASE [UBIQUINONE] 1 ALPHA SUBCOMPLEX SUBUNIT 9, MITOCHONDRIAL"/>
    <property type="match status" value="1"/>
</dbReference>
<dbReference type="InterPro" id="IPR051207">
    <property type="entry name" value="ComplexI_NDUFA9_subunit"/>
</dbReference>
<protein>
    <submittedName>
        <fullName evidence="2">Unannotated protein</fullName>
    </submittedName>
</protein>
<dbReference type="AlphaFoldDB" id="A0A6J6TUF7"/>
<reference evidence="2" key="1">
    <citation type="submission" date="2020-05" db="EMBL/GenBank/DDBJ databases">
        <authorList>
            <person name="Chiriac C."/>
            <person name="Salcher M."/>
            <person name="Ghai R."/>
            <person name="Kavagutti S V."/>
        </authorList>
    </citation>
    <scope>NUCLEOTIDE SEQUENCE</scope>
</reference>
<dbReference type="GO" id="GO:0044877">
    <property type="term" value="F:protein-containing complex binding"/>
    <property type="evidence" value="ECO:0007669"/>
    <property type="project" value="TreeGrafter"/>
</dbReference>
<dbReference type="SUPFAM" id="SSF51735">
    <property type="entry name" value="NAD(P)-binding Rossmann-fold domains"/>
    <property type="match status" value="1"/>
</dbReference>
<sequence>MRIAVAGATGTVGRHVVAVAGERGHEVVPLSRATGVDLTTGTGLPQRLEGVEVVVDVANTTAQSRRGAEAFFGAVTGGLLAAERAAGVGHHVALSIIGVDGVPSGYYAGKRLQERLLRESDQPWSLLRAGQFHEFGEQALGFVRVGPWSLVPVMRSQPVAAREVAEALVALVEQGPSGRVPDLAGPEVLSVPDMAREVARVKALGRRVVAVRLPGAAGRGMRDGTLTAQGDPTATLATTPFAQWLAEEAARPGG</sequence>
<dbReference type="InterPro" id="IPR036291">
    <property type="entry name" value="NAD(P)-bd_dom_sf"/>
</dbReference>
<accession>A0A6J6TUF7</accession>
<feature type="domain" description="NAD(P)-binding" evidence="1">
    <location>
        <begin position="7"/>
        <end position="173"/>
    </location>
</feature>